<dbReference type="PATRIC" id="fig|1162668.3.peg.1516"/>
<proteinExistence type="predicted"/>
<dbReference type="Proteomes" id="UP000007382">
    <property type="component" value="Chromosome"/>
</dbReference>
<reference evidence="1 2" key="1">
    <citation type="journal article" date="2012" name="J. Bacteriol.">
        <title>Complete Genome Sequence of Leptospirillum ferrooxidans Strain C2-3, Isolated from a Fresh Volcanic Ash Deposit on the Island of Miyake, Japan.</title>
        <authorList>
            <person name="Fujimura R."/>
            <person name="Sato Y."/>
            <person name="Nishizawa T."/>
            <person name="Oshima K."/>
            <person name="Kim S.-W."/>
            <person name="Hattori M."/>
            <person name="Kamijo T."/>
            <person name="Ohta H."/>
        </authorList>
    </citation>
    <scope>NUCLEOTIDE SEQUENCE [LARGE SCALE GENOMIC DNA]</scope>
    <source>
        <strain evidence="1 2">C2-3</strain>
    </source>
</reference>
<evidence type="ECO:0000313" key="2">
    <source>
        <dbReference type="Proteomes" id="UP000007382"/>
    </source>
</evidence>
<keyword evidence="2" id="KW-1185">Reference proteome</keyword>
<evidence type="ECO:0000313" key="1">
    <source>
        <dbReference type="EMBL" id="BAM06983.1"/>
    </source>
</evidence>
<dbReference type="AlphaFoldDB" id="I0INY4"/>
<sequence length="245" mass="25501">MAAGTGFDYPVTQVGVVGNVTVSYDPLLGGAGLALAKGMLKSVSGPYTQMEAFFGIAGGSVNVVISPLSGKNDGSGGAYHYGCNFTTGGVLYLDATFANRTVNPLNLEIGLYVAELSESFMGPQNLGWNCGYSNGEALSRFCAEQETPAGTLAAFATGPAWDQAGRPDWIDKTEHTDQDPVSTGCGIVYIDWMRSLGFAIPKIVQAGEATFSANYQTLTGKTTAYKDLLAALSALAITSDNPFSG</sequence>
<reference evidence="2" key="2">
    <citation type="submission" date="2012-03" db="EMBL/GenBank/DDBJ databases">
        <title>The complete genome sequence of the pioneer microbe on fresh volcanic deposit, Leptospirillum ferrooxidans strain C2-3.</title>
        <authorList>
            <person name="Fujimura R."/>
            <person name="Sato Y."/>
            <person name="Nishizawa T."/>
            <person name="Nanba K."/>
            <person name="Oshima K."/>
            <person name="Hattori M."/>
            <person name="Kamijo T."/>
            <person name="Ohta H."/>
        </authorList>
    </citation>
    <scope>NUCLEOTIDE SEQUENCE [LARGE SCALE GENOMIC DNA]</scope>
    <source>
        <strain evidence="2">C2-3</strain>
    </source>
</reference>
<accession>I0INY4</accession>
<dbReference type="KEGG" id="lfc:LFE_1300"/>
<gene>
    <name evidence="1" type="ordered locus">LFE_1300</name>
</gene>
<name>I0INY4_LEPFC</name>
<dbReference type="HOGENOM" id="CLU_1132501_0_0_0"/>
<dbReference type="EMBL" id="AP012342">
    <property type="protein sequence ID" value="BAM06983.1"/>
    <property type="molecule type" value="Genomic_DNA"/>
</dbReference>
<protein>
    <submittedName>
        <fullName evidence="1">Uncharacterized protein</fullName>
    </submittedName>
</protein>
<organism evidence="1 2">
    <name type="scientific">Leptospirillum ferrooxidans (strain C2-3)</name>
    <dbReference type="NCBI Taxonomy" id="1162668"/>
    <lineage>
        <taxon>Bacteria</taxon>
        <taxon>Pseudomonadati</taxon>
        <taxon>Nitrospirota</taxon>
        <taxon>Nitrospiria</taxon>
        <taxon>Nitrospirales</taxon>
        <taxon>Nitrospiraceae</taxon>
        <taxon>Leptospirillum</taxon>
    </lineage>
</organism>